<keyword evidence="3" id="KW-1185">Reference proteome</keyword>
<accession>A0AAW1TZV4</accession>
<feature type="compositionally biased region" description="Polar residues" evidence="1">
    <location>
        <begin position="8"/>
        <end position="25"/>
    </location>
</feature>
<evidence type="ECO:0000313" key="2">
    <source>
        <dbReference type="EMBL" id="KAK9872639.1"/>
    </source>
</evidence>
<proteinExistence type="predicted"/>
<feature type="region of interest" description="Disordered" evidence="1">
    <location>
        <begin position="1"/>
        <end position="25"/>
    </location>
</feature>
<evidence type="ECO:0000256" key="1">
    <source>
        <dbReference type="SAM" id="MobiDB-lite"/>
    </source>
</evidence>
<gene>
    <name evidence="2" type="ORF">WA026_018774</name>
</gene>
<organism evidence="2 3">
    <name type="scientific">Henosepilachna vigintioctopunctata</name>
    <dbReference type="NCBI Taxonomy" id="420089"/>
    <lineage>
        <taxon>Eukaryota</taxon>
        <taxon>Metazoa</taxon>
        <taxon>Ecdysozoa</taxon>
        <taxon>Arthropoda</taxon>
        <taxon>Hexapoda</taxon>
        <taxon>Insecta</taxon>
        <taxon>Pterygota</taxon>
        <taxon>Neoptera</taxon>
        <taxon>Endopterygota</taxon>
        <taxon>Coleoptera</taxon>
        <taxon>Polyphaga</taxon>
        <taxon>Cucujiformia</taxon>
        <taxon>Coccinelloidea</taxon>
        <taxon>Coccinellidae</taxon>
        <taxon>Epilachninae</taxon>
        <taxon>Epilachnini</taxon>
        <taxon>Henosepilachna</taxon>
    </lineage>
</organism>
<sequence>MITKLPPTASNSTTNTAVPQPTPQTSSLVLQTRVNDALDNVAFNLVSPKQLMPYPRIEKRTRQVRRRGKAAIITASPYKVELAAHCRCVGVEDNDDEAVHICPVCEDEND</sequence>
<reference evidence="2 3" key="1">
    <citation type="submission" date="2023-03" db="EMBL/GenBank/DDBJ databases">
        <title>Genome insight into feeding habits of ladybird beetles.</title>
        <authorList>
            <person name="Li H.-S."/>
            <person name="Huang Y.-H."/>
            <person name="Pang H."/>
        </authorList>
    </citation>
    <scope>NUCLEOTIDE SEQUENCE [LARGE SCALE GENOMIC DNA]</scope>
    <source>
        <strain evidence="2">SYSU_2023b</strain>
        <tissue evidence="2">Whole body</tissue>
    </source>
</reference>
<evidence type="ECO:0000313" key="3">
    <source>
        <dbReference type="Proteomes" id="UP001431783"/>
    </source>
</evidence>
<dbReference type="Proteomes" id="UP001431783">
    <property type="component" value="Unassembled WGS sequence"/>
</dbReference>
<dbReference type="AlphaFoldDB" id="A0AAW1TZV4"/>
<protein>
    <submittedName>
        <fullName evidence="2">Uncharacterized protein</fullName>
    </submittedName>
</protein>
<name>A0AAW1TZV4_9CUCU</name>
<dbReference type="EMBL" id="JARQZJ010000012">
    <property type="protein sequence ID" value="KAK9872639.1"/>
    <property type="molecule type" value="Genomic_DNA"/>
</dbReference>
<comment type="caution">
    <text evidence="2">The sequence shown here is derived from an EMBL/GenBank/DDBJ whole genome shotgun (WGS) entry which is preliminary data.</text>
</comment>